<feature type="transmembrane region" description="Helical" evidence="6">
    <location>
        <begin position="48"/>
        <end position="70"/>
    </location>
</feature>
<accession>A0AAV5VVE0</accession>
<keyword evidence="4 6" id="KW-1133">Transmembrane helix</keyword>
<dbReference type="Proteomes" id="UP001432322">
    <property type="component" value="Unassembled WGS sequence"/>
</dbReference>
<dbReference type="PANTHER" id="PTHR22945">
    <property type="entry name" value="SERPENTINE RECEPTOR, CLASS D DELTA"/>
    <property type="match status" value="1"/>
</dbReference>
<evidence type="ECO:0000256" key="2">
    <source>
        <dbReference type="ARBA" id="ARBA00009166"/>
    </source>
</evidence>
<dbReference type="Pfam" id="PF10317">
    <property type="entry name" value="7TM_GPCR_Srd"/>
    <property type="match status" value="1"/>
</dbReference>
<evidence type="ECO:0000256" key="4">
    <source>
        <dbReference type="ARBA" id="ARBA00022989"/>
    </source>
</evidence>
<comment type="caution">
    <text evidence="7">The sequence shown here is derived from an EMBL/GenBank/DDBJ whole genome shotgun (WGS) entry which is preliminary data.</text>
</comment>
<comment type="similarity">
    <text evidence="2">Belongs to the nematode receptor-like protein srd family.</text>
</comment>
<evidence type="ECO:0000313" key="8">
    <source>
        <dbReference type="Proteomes" id="UP001432322"/>
    </source>
</evidence>
<keyword evidence="8" id="KW-1185">Reference proteome</keyword>
<organism evidence="7 8">
    <name type="scientific">Pristionchus fissidentatus</name>
    <dbReference type="NCBI Taxonomy" id="1538716"/>
    <lineage>
        <taxon>Eukaryota</taxon>
        <taxon>Metazoa</taxon>
        <taxon>Ecdysozoa</taxon>
        <taxon>Nematoda</taxon>
        <taxon>Chromadorea</taxon>
        <taxon>Rhabditida</taxon>
        <taxon>Rhabditina</taxon>
        <taxon>Diplogasteromorpha</taxon>
        <taxon>Diplogasteroidea</taxon>
        <taxon>Neodiplogasteridae</taxon>
        <taxon>Pristionchus</taxon>
    </lineage>
</organism>
<protein>
    <recommendedName>
        <fullName evidence="9">G protein-coupled receptor</fullName>
    </recommendedName>
</protein>
<feature type="non-terminal residue" evidence="7">
    <location>
        <position position="73"/>
    </location>
</feature>
<dbReference type="PANTHER" id="PTHR22945:SF40">
    <property type="entry name" value="SERPENTINE RECEPTOR, CLASS D (DELTA)-RELATED"/>
    <property type="match status" value="1"/>
</dbReference>
<evidence type="ECO:0008006" key="9">
    <source>
        <dbReference type="Google" id="ProtNLM"/>
    </source>
</evidence>
<comment type="subcellular location">
    <subcellularLocation>
        <location evidence="1">Membrane</location>
        <topology evidence="1">Multi-pass membrane protein</topology>
    </subcellularLocation>
</comment>
<dbReference type="InterPro" id="IPR019421">
    <property type="entry name" value="7TM_GPCR_serpentine_rcpt_Srd"/>
</dbReference>
<dbReference type="GO" id="GO:0016020">
    <property type="term" value="C:membrane"/>
    <property type="evidence" value="ECO:0007669"/>
    <property type="project" value="UniProtKB-SubCell"/>
</dbReference>
<keyword evidence="3 6" id="KW-0812">Transmembrane</keyword>
<evidence type="ECO:0000256" key="1">
    <source>
        <dbReference type="ARBA" id="ARBA00004141"/>
    </source>
</evidence>
<gene>
    <name evidence="7" type="ORF">PFISCL1PPCAC_13803</name>
</gene>
<name>A0AAV5VVE0_9BILA</name>
<dbReference type="AlphaFoldDB" id="A0AAV5VVE0"/>
<reference evidence="7" key="1">
    <citation type="submission" date="2023-10" db="EMBL/GenBank/DDBJ databases">
        <title>Genome assembly of Pristionchus species.</title>
        <authorList>
            <person name="Yoshida K."/>
            <person name="Sommer R.J."/>
        </authorList>
    </citation>
    <scope>NUCLEOTIDE SEQUENCE</scope>
    <source>
        <strain evidence="7">RS5133</strain>
    </source>
</reference>
<keyword evidence="5 6" id="KW-0472">Membrane</keyword>
<evidence type="ECO:0000256" key="5">
    <source>
        <dbReference type="ARBA" id="ARBA00023136"/>
    </source>
</evidence>
<evidence type="ECO:0000256" key="3">
    <source>
        <dbReference type="ARBA" id="ARBA00022692"/>
    </source>
</evidence>
<proteinExistence type="inferred from homology"/>
<sequence length="73" mass="8428">MCAKTRETHRSLLKVLSIHSVLPSCVIFSAALMCMQMTNYYHSIEVELLQYTIAVLPTLINPMLTLYFFAPYR</sequence>
<evidence type="ECO:0000256" key="6">
    <source>
        <dbReference type="SAM" id="Phobius"/>
    </source>
</evidence>
<dbReference type="EMBL" id="BTSY01000004">
    <property type="protein sequence ID" value="GMT22506.1"/>
    <property type="molecule type" value="Genomic_DNA"/>
</dbReference>
<evidence type="ECO:0000313" key="7">
    <source>
        <dbReference type="EMBL" id="GMT22506.1"/>
    </source>
</evidence>
<dbReference type="InterPro" id="IPR050920">
    <property type="entry name" value="Nematode_rcpt-like_delta"/>
</dbReference>
<feature type="transmembrane region" description="Helical" evidence="6">
    <location>
        <begin position="21"/>
        <end position="42"/>
    </location>
</feature>